<dbReference type="Pfam" id="PF14310">
    <property type="entry name" value="Fn3-like"/>
    <property type="match status" value="1"/>
</dbReference>
<dbReference type="GO" id="GO:0030245">
    <property type="term" value="P:cellulose catabolic process"/>
    <property type="evidence" value="ECO:0007669"/>
    <property type="project" value="UniProtKB-KW"/>
</dbReference>
<keyword evidence="4 10" id="KW-0378">Hydrolase</keyword>
<organism evidence="12 13">
    <name type="scientific">Cladonia borealis</name>
    <dbReference type="NCBI Taxonomy" id="184061"/>
    <lineage>
        <taxon>Eukaryota</taxon>
        <taxon>Fungi</taxon>
        <taxon>Dikarya</taxon>
        <taxon>Ascomycota</taxon>
        <taxon>Pezizomycotina</taxon>
        <taxon>Lecanoromycetes</taxon>
        <taxon>OSLEUM clade</taxon>
        <taxon>Lecanoromycetidae</taxon>
        <taxon>Lecanorales</taxon>
        <taxon>Lecanorineae</taxon>
        <taxon>Cladoniaceae</taxon>
        <taxon>Cladonia</taxon>
    </lineage>
</organism>
<dbReference type="SUPFAM" id="SSF52279">
    <property type="entry name" value="Beta-D-glucan exohydrolase, C-terminal domain"/>
    <property type="match status" value="1"/>
</dbReference>
<keyword evidence="5" id="KW-0136">Cellulose degradation</keyword>
<dbReference type="InterPro" id="IPR037524">
    <property type="entry name" value="PA14/GLEYA"/>
</dbReference>
<dbReference type="InterPro" id="IPR001764">
    <property type="entry name" value="Glyco_hydro_3_N"/>
</dbReference>
<dbReference type="SUPFAM" id="SSF51445">
    <property type="entry name" value="(Trans)glycosidases"/>
    <property type="match status" value="1"/>
</dbReference>
<evidence type="ECO:0000256" key="3">
    <source>
        <dbReference type="ARBA" id="ARBA00005336"/>
    </source>
</evidence>
<dbReference type="InterPro" id="IPR050288">
    <property type="entry name" value="Cellulose_deg_GH3"/>
</dbReference>
<dbReference type="InterPro" id="IPR036881">
    <property type="entry name" value="Glyco_hydro_3_C_sf"/>
</dbReference>
<reference evidence="12" key="1">
    <citation type="submission" date="2023-03" db="EMBL/GenBank/DDBJ databases">
        <title>Complete genome of Cladonia borealis.</title>
        <authorList>
            <person name="Park H."/>
        </authorList>
    </citation>
    <scope>NUCLEOTIDE SEQUENCE</scope>
    <source>
        <strain evidence="12">ANT050790</strain>
    </source>
</reference>
<dbReference type="PANTHER" id="PTHR42715">
    <property type="entry name" value="BETA-GLUCOSIDASE"/>
    <property type="match status" value="1"/>
</dbReference>
<keyword evidence="8 10" id="KW-0326">Glycosidase</keyword>
<dbReference type="InterPro" id="IPR013783">
    <property type="entry name" value="Ig-like_fold"/>
</dbReference>
<dbReference type="AlphaFoldDB" id="A0AA39R463"/>
<comment type="catalytic activity">
    <reaction evidence="1 10">
        <text>Hydrolysis of terminal, non-reducing beta-D-glucosyl residues with release of beta-D-glucose.</text>
        <dbReference type="EC" id="3.2.1.21"/>
    </reaction>
</comment>
<dbReference type="PRINTS" id="PR00133">
    <property type="entry name" value="GLHYDRLASE3"/>
</dbReference>
<dbReference type="InterPro" id="IPR036962">
    <property type="entry name" value="Glyco_hydro_3_N_sf"/>
</dbReference>
<dbReference type="FunFam" id="2.60.40.10:FF:000495">
    <property type="entry name" value="Periplasmic beta-glucosidase"/>
    <property type="match status" value="1"/>
</dbReference>
<dbReference type="Pfam" id="PF07691">
    <property type="entry name" value="PA14"/>
    <property type="match status" value="1"/>
</dbReference>
<gene>
    <name evidence="12" type="ORF">JMJ35_005010</name>
</gene>
<evidence type="ECO:0000313" key="13">
    <source>
        <dbReference type="Proteomes" id="UP001166286"/>
    </source>
</evidence>
<dbReference type="EMBL" id="JAFEKC020000009">
    <property type="protein sequence ID" value="KAK0512993.1"/>
    <property type="molecule type" value="Genomic_DNA"/>
</dbReference>
<evidence type="ECO:0000256" key="9">
    <source>
        <dbReference type="ARBA" id="ARBA00023326"/>
    </source>
</evidence>
<evidence type="ECO:0000256" key="6">
    <source>
        <dbReference type="ARBA" id="ARBA00023180"/>
    </source>
</evidence>
<sequence length="828" mass="90721">MADIDVEDVLAQLTLEEKASLTAGRDFWHTASIPRLGVPSIRTSDGPNGVRGTSTFNGTPAACLPCATALGATFDVDLLHSVGRFLGQESKAKGAHILLGPTINIQRSPLGGRGFESFSEDPFLSGTLAGEYCKGVQEEDIIPTPKHFVCNDQEHERLAVNSIVTERALREIYLMPFMLAIKSARPAAVMTAYNKVNGIHVAESSTMIDILRKDWKWEGLLMSDWYGTYSTSSAINAGLDLEMPGPTKWRGKALCHAVTSNKIRPHILDERVRAVLKAVKLASKSGIEENAEERGLNRPEDQKFLRRVAAESIVLLKNEGDILPLDMNKTVAVIGPNAKVATISGGGSASLLPYYSVSPFQGVTKQSNVRFSQGAYSHKELPLLGMSLQLADGKAGFDFRVYDKPAEVPDRKLLDHLQLTDSYMFVMDYQVPNYNSPLYYVDVEGTYTPEEDGIYDFGLTVQGTGRLYIDDQLLVENVHNQRAGTAFFGGGTAEEIGSIDLVKGKQYKLTVKFGTGPTAETSDRPAVFFGSGGLRIGGCKRLDPPKAIEDAVKLASEVDQVVVFAGLNMDWESEGSDRPDMNLPPFCDDLISRVLEANPNAVIVLQSGTPVRMPWAHSARALVQAWYGGNEAGNAIADVLFGTVNPSGKLPLSFPCRLEDNPAFLNFRSERGRALYGEDVYVGYRFYEKLKRAPLFHFGHGLSYTTFSLSDLTVSTTNSTISVKLRVTNTGSRAGAEVVQVYVSAKNPSINRPVKELKGFKKVFLKVGEHAEVAMDMDRKYATSFWDEGRDAWIMEKGWYGLLVGNSSEVIGQEGNFEIGETVWWDGL</sequence>
<feature type="domain" description="PA14" evidence="11">
    <location>
        <begin position="392"/>
        <end position="552"/>
    </location>
</feature>
<dbReference type="Pfam" id="PF01915">
    <property type="entry name" value="Glyco_hydro_3_C"/>
    <property type="match status" value="1"/>
</dbReference>
<dbReference type="Gene3D" id="2.60.120.260">
    <property type="entry name" value="Galactose-binding domain-like"/>
    <property type="match status" value="1"/>
</dbReference>
<keyword evidence="13" id="KW-1185">Reference proteome</keyword>
<evidence type="ECO:0000256" key="10">
    <source>
        <dbReference type="RuleBase" id="RU361161"/>
    </source>
</evidence>
<dbReference type="FunFam" id="3.20.20.300:FF:000006">
    <property type="entry name" value="Beta-glucosidase H"/>
    <property type="match status" value="1"/>
</dbReference>
<dbReference type="PANTHER" id="PTHR42715:SF27">
    <property type="entry name" value="BETA-GLUCOSIDASE-RELATED"/>
    <property type="match status" value="1"/>
</dbReference>
<keyword evidence="7 10" id="KW-0119">Carbohydrate metabolism</keyword>
<dbReference type="InterPro" id="IPR017853">
    <property type="entry name" value="GH"/>
</dbReference>
<dbReference type="Pfam" id="PF00933">
    <property type="entry name" value="Glyco_hydro_3"/>
    <property type="match status" value="1"/>
</dbReference>
<dbReference type="GO" id="GO:0008422">
    <property type="term" value="F:beta-glucosidase activity"/>
    <property type="evidence" value="ECO:0007669"/>
    <property type="project" value="UniProtKB-EC"/>
</dbReference>
<evidence type="ECO:0000256" key="7">
    <source>
        <dbReference type="ARBA" id="ARBA00023277"/>
    </source>
</evidence>
<evidence type="ECO:0000256" key="4">
    <source>
        <dbReference type="ARBA" id="ARBA00022801"/>
    </source>
</evidence>
<dbReference type="SMART" id="SM00758">
    <property type="entry name" value="PA14"/>
    <property type="match status" value="1"/>
</dbReference>
<dbReference type="Proteomes" id="UP001166286">
    <property type="component" value="Unassembled WGS sequence"/>
</dbReference>
<evidence type="ECO:0000259" key="11">
    <source>
        <dbReference type="PROSITE" id="PS51820"/>
    </source>
</evidence>
<comment type="pathway">
    <text evidence="2 10">Glycan metabolism; cellulose degradation.</text>
</comment>
<dbReference type="PROSITE" id="PS51820">
    <property type="entry name" value="PA14"/>
    <property type="match status" value="1"/>
</dbReference>
<name>A0AA39R463_9LECA</name>
<keyword evidence="9 10" id="KW-0624">Polysaccharide degradation</keyword>
<evidence type="ECO:0000256" key="5">
    <source>
        <dbReference type="ARBA" id="ARBA00023001"/>
    </source>
</evidence>
<dbReference type="Gene3D" id="3.40.50.1700">
    <property type="entry name" value="Glycoside hydrolase family 3 C-terminal domain"/>
    <property type="match status" value="1"/>
</dbReference>
<evidence type="ECO:0000313" key="12">
    <source>
        <dbReference type="EMBL" id="KAK0512993.1"/>
    </source>
</evidence>
<dbReference type="InterPro" id="IPR002772">
    <property type="entry name" value="Glyco_hydro_3_C"/>
</dbReference>
<dbReference type="InterPro" id="IPR011658">
    <property type="entry name" value="PA14_dom"/>
</dbReference>
<comment type="caution">
    <text evidence="12">The sequence shown here is derived from an EMBL/GenBank/DDBJ whole genome shotgun (WGS) entry which is preliminary data.</text>
</comment>
<dbReference type="Gene3D" id="2.60.40.10">
    <property type="entry name" value="Immunoglobulins"/>
    <property type="match status" value="1"/>
</dbReference>
<dbReference type="PROSITE" id="PS00775">
    <property type="entry name" value="GLYCOSYL_HYDROL_F3"/>
    <property type="match status" value="1"/>
</dbReference>
<dbReference type="Gene3D" id="3.20.20.300">
    <property type="entry name" value="Glycoside hydrolase, family 3, N-terminal domain"/>
    <property type="match status" value="1"/>
</dbReference>
<comment type="similarity">
    <text evidence="3 10">Belongs to the glycosyl hydrolase 3 family.</text>
</comment>
<proteinExistence type="inferred from homology"/>
<accession>A0AA39R463</accession>
<dbReference type="InterPro" id="IPR019800">
    <property type="entry name" value="Glyco_hydro_3_AS"/>
</dbReference>
<dbReference type="InterPro" id="IPR026891">
    <property type="entry name" value="Fn3-like"/>
</dbReference>
<evidence type="ECO:0000256" key="8">
    <source>
        <dbReference type="ARBA" id="ARBA00023295"/>
    </source>
</evidence>
<dbReference type="EC" id="3.2.1.21" evidence="10"/>
<evidence type="ECO:0000256" key="1">
    <source>
        <dbReference type="ARBA" id="ARBA00000448"/>
    </source>
</evidence>
<evidence type="ECO:0000256" key="2">
    <source>
        <dbReference type="ARBA" id="ARBA00004987"/>
    </source>
</evidence>
<dbReference type="SMART" id="SM01217">
    <property type="entry name" value="Fn3_like"/>
    <property type="match status" value="1"/>
</dbReference>
<protein>
    <recommendedName>
        <fullName evidence="10">beta-glucosidase</fullName>
        <ecNumber evidence="10">3.2.1.21</ecNumber>
    </recommendedName>
</protein>
<keyword evidence="6" id="KW-0325">Glycoprotein</keyword>